<feature type="compositionally biased region" description="Polar residues" evidence="1">
    <location>
        <begin position="1101"/>
        <end position="1110"/>
    </location>
</feature>
<dbReference type="GO" id="GO:0042162">
    <property type="term" value="F:telomeric DNA binding"/>
    <property type="evidence" value="ECO:0000318"/>
    <property type="project" value="GO_Central"/>
</dbReference>
<reference evidence="2 3" key="1">
    <citation type="journal article" date="2007" name="Science">
        <title>Sea anemone genome reveals ancestral eumetazoan gene repertoire and genomic organization.</title>
        <authorList>
            <person name="Putnam N.H."/>
            <person name="Srivastava M."/>
            <person name="Hellsten U."/>
            <person name="Dirks B."/>
            <person name="Chapman J."/>
            <person name="Salamov A."/>
            <person name="Terry A."/>
            <person name="Shapiro H."/>
            <person name="Lindquist E."/>
            <person name="Kapitonov V.V."/>
            <person name="Jurka J."/>
            <person name="Genikhovich G."/>
            <person name="Grigoriev I.V."/>
            <person name="Lucas S.M."/>
            <person name="Steele R.E."/>
            <person name="Finnerty J.R."/>
            <person name="Technau U."/>
            <person name="Martindale M.Q."/>
            <person name="Rokhsar D.S."/>
        </authorList>
    </citation>
    <scope>NUCLEOTIDE SEQUENCE [LARGE SCALE GENOMIC DNA]</scope>
    <source>
        <strain evidence="3">CH2 X CH6</strain>
    </source>
</reference>
<dbReference type="Proteomes" id="UP000001593">
    <property type="component" value="Unassembled WGS sequence"/>
</dbReference>
<dbReference type="SUPFAM" id="SSF68906">
    <property type="entry name" value="SAP domain"/>
    <property type="match status" value="1"/>
</dbReference>
<dbReference type="AlphaFoldDB" id="A7SBX1"/>
<dbReference type="EMBL" id="DS469619">
    <property type="protein sequence ID" value="EDO38778.1"/>
    <property type="molecule type" value="Genomic_DNA"/>
</dbReference>
<gene>
    <name evidence="2" type="ORF">NEMVEDRAFT_v1g244205</name>
</gene>
<dbReference type="GO" id="GO:0006303">
    <property type="term" value="P:double-strand break repair via nonhomologous end joining"/>
    <property type="evidence" value="ECO:0000318"/>
    <property type="project" value="GO_Central"/>
</dbReference>
<dbReference type="GO" id="GO:0043564">
    <property type="term" value="C:Ku70:Ku80 complex"/>
    <property type="evidence" value="ECO:0000318"/>
    <property type="project" value="GO_Central"/>
</dbReference>
<organism evidence="2 3">
    <name type="scientific">Nematostella vectensis</name>
    <name type="common">Starlet sea anemone</name>
    <dbReference type="NCBI Taxonomy" id="45351"/>
    <lineage>
        <taxon>Eukaryota</taxon>
        <taxon>Metazoa</taxon>
        <taxon>Cnidaria</taxon>
        <taxon>Anthozoa</taxon>
        <taxon>Hexacorallia</taxon>
        <taxon>Actiniaria</taxon>
        <taxon>Edwardsiidae</taxon>
        <taxon>Nematostella</taxon>
    </lineage>
</organism>
<evidence type="ECO:0000313" key="2">
    <source>
        <dbReference type="EMBL" id="EDO38778.1"/>
    </source>
</evidence>
<sequence>MDGIMNASLVTEKNVENSPLVTSTDTTTNPKVTKHDIRLNSKSISVNETSIDLRTSLQACQDDGLAFLLNYQYQEARRLGHIKKEKKLKGLLEIHSHLLLKPDVGNAKHIGYIDFDTAYELYCGHQENAVEKKDFRDILLHPDYGLHVHIVNFLEYNRRYIILKTSELDVPNFVAELLTMVTSENEYVQEYRARCEIKTNSLKCILNSMDSEWDRKCAKLLIAANRSRTEIEELGIHPDSLVKSMQNVKAITEEIERAKVAAGDCVMLRLRDKTEHLKSQIDGYTSLIEKKNGVWKDHLISEVKDKLDIAKEQLDDNAKYIKCLENPDEADKYVKQKIQQRVKRTAENLVESHRMKKRKLGAGPNQQLDSSDEEFIAKAIEDKATYHGRRHNPVMFTNRRVKKGDLLTIANYRLLQKGKKLIKSATTPWNRSRPKNVRSRQAKLHIGKGLFCTKKPPKAEDCDNENTHHQRSHCKNVQQFLSSDKSKQKFSFIKSMDDKAYIRPGTSEGLEKTRNTKILTLSGEGARQLPKYDWPEKAVYQTPAAHRIMEKESITMDDGSEKLITVNDNHIVIVRPKSYVPSSGTMWANETHRLRCVYPDMHEVEPEDAFVKYSANFRQFCSSLYGDVYLLDDMTMEEDLKKMSASEPCPHKEYELKRLTHFLHRVDICFDAVEVTKNVMSEQECELIKNIQSSMIPLINHCSIIVEALRKDNCPEIGSFMDMKSQADEILKHLGSLKLPQVKPRWAEFTDAGPGVGVNNVDVKVRSAELDRLYNRDYRIRVHRSRGDSGQNEAERTNSAIGDAVVDGATIKWEHYKRFHGMTKEEIADLTIEEFDALEDQRMERNAWRITHQLAERIDGAPVLSDFINGIASESPDDMFFFNDNYLSQYTSKSKSLRATVPGASYFDKIFTFIELHLQTGELYTEFLKESCKKTLGTSYNEEIKKFSQAFIVDEKYVRSYLEHLSSLETISKIREKQRKDARQERKKEVSDYNWQELIENGKLPSLVVSELDKYLIHYNLSKTGKKKDKIRRITVHYYNQDRRAVPDDQPVADFDQQFGSEDSENESDSDEDLVLCDSSSDSDSDSSDCDGDEEGGSAEVLTSRSGRKTTQNSRFADFVLY</sequence>
<feature type="compositionally biased region" description="Acidic residues" evidence="1">
    <location>
        <begin position="1062"/>
        <end position="1097"/>
    </location>
</feature>
<dbReference type="InterPro" id="IPR036361">
    <property type="entry name" value="SAP_dom_sf"/>
</dbReference>
<dbReference type="OMA" id="CDNENTH"/>
<dbReference type="PANTHER" id="PTHR12604:SF4">
    <property type="entry name" value="X-RAY REPAIR CROSS-COMPLEMENTING PROTEIN 5"/>
    <property type="match status" value="1"/>
</dbReference>
<evidence type="ECO:0000256" key="1">
    <source>
        <dbReference type="SAM" id="MobiDB-lite"/>
    </source>
</evidence>
<dbReference type="eggNOG" id="ENOG502SI21">
    <property type="taxonomic scope" value="Eukaryota"/>
</dbReference>
<dbReference type="InParanoid" id="A7SBX1"/>
<protein>
    <submittedName>
        <fullName evidence="2">Uncharacterized protein</fullName>
    </submittedName>
</protein>
<dbReference type="STRING" id="45351.A7SBX1"/>
<dbReference type="HOGENOM" id="CLU_280233_0_0_1"/>
<keyword evidence="3" id="KW-1185">Reference proteome</keyword>
<accession>A7SBX1</accession>
<evidence type="ECO:0000313" key="3">
    <source>
        <dbReference type="Proteomes" id="UP000001593"/>
    </source>
</evidence>
<dbReference type="PANTHER" id="PTHR12604">
    <property type="entry name" value="KU AUTOANTIGEN DNA HELICASE"/>
    <property type="match status" value="1"/>
</dbReference>
<proteinExistence type="predicted"/>
<feature type="region of interest" description="Disordered" evidence="1">
    <location>
        <begin position="1043"/>
        <end position="1110"/>
    </location>
</feature>
<name>A7SBX1_NEMVE</name>
<dbReference type="GO" id="GO:0000723">
    <property type="term" value="P:telomere maintenance"/>
    <property type="evidence" value="ECO:0000318"/>
    <property type="project" value="GO_Central"/>
</dbReference>